<protein>
    <recommendedName>
        <fullName evidence="5">Phage tail protein</fullName>
    </recommendedName>
</protein>
<accession>A0A1V4HSB5</accession>
<keyword evidence="4" id="KW-1185">Reference proteome</keyword>
<organism evidence="3 4">
    <name type="scientific">Paenibacillus ferrarius</name>
    <dbReference type="NCBI Taxonomy" id="1469647"/>
    <lineage>
        <taxon>Bacteria</taxon>
        <taxon>Bacillati</taxon>
        <taxon>Bacillota</taxon>
        <taxon>Bacilli</taxon>
        <taxon>Bacillales</taxon>
        <taxon>Paenibacillaceae</taxon>
        <taxon>Paenibacillus</taxon>
    </lineage>
</organism>
<evidence type="ECO:0000259" key="2">
    <source>
        <dbReference type="Pfam" id="PF22768"/>
    </source>
</evidence>
<sequence length="263" mass="29284">MIRQSKNFTFNGESNDAYGIISVNLSTGMQSEPFGASTTIKEVEIRGNSKRYFQGVQRSPLEFTVTFAFSNAFTSDELRSVSRWLTTDFYAPLQFYDGTGEDLKQIYYVMFVDTPELVTNAANHGYVTLKAHCNDAYAYSSIYSDIVDCSTNIPEGTKYTFQNLGDVSCSPIIEVQIVSGSSFAITNYSNGTSKVLSFTGLSVGEILKINCENEVIESSTESLRYDNMTTNSVFFTFPTGANYLNITGNVQVCWNYEHKFNVG</sequence>
<name>A0A1V4HSB5_9BACL</name>
<dbReference type="OrthoDB" id="2731856at2"/>
<dbReference type="InterPro" id="IPR046688">
    <property type="entry name" value="DUF6558_N"/>
</dbReference>
<dbReference type="EMBL" id="MBTG01000001">
    <property type="protein sequence ID" value="OPH61712.1"/>
    <property type="molecule type" value="Genomic_DNA"/>
</dbReference>
<dbReference type="InterPro" id="IPR054738">
    <property type="entry name" value="Siphovirus-type_tail_C"/>
</dbReference>
<comment type="caution">
    <text evidence="3">The sequence shown here is derived from an EMBL/GenBank/DDBJ whole genome shotgun (WGS) entry which is preliminary data.</text>
</comment>
<dbReference type="Gene3D" id="2.40.30.200">
    <property type="match status" value="1"/>
</dbReference>
<reference evidence="4" key="1">
    <citation type="submission" date="2016-07" db="EMBL/GenBank/DDBJ databases">
        <authorList>
            <person name="Florea S."/>
            <person name="Webb J.S."/>
            <person name="Jaromczyk J."/>
            <person name="Schardl C.L."/>
        </authorList>
    </citation>
    <scope>NUCLEOTIDE SEQUENCE [LARGE SCALE GENOMIC DNA]</scope>
    <source>
        <strain evidence="4">CY1</strain>
    </source>
</reference>
<dbReference type="Proteomes" id="UP000190626">
    <property type="component" value="Unassembled WGS sequence"/>
</dbReference>
<evidence type="ECO:0000259" key="1">
    <source>
        <dbReference type="Pfam" id="PF20195"/>
    </source>
</evidence>
<dbReference type="STRING" id="1469647.BC351_00270"/>
<feature type="domain" description="DUF6558" evidence="1">
    <location>
        <begin position="6"/>
        <end position="109"/>
    </location>
</feature>
<evidence type="ECO:0000313" key="4">
    <source>
        <dbReference type="Proteomes" id="UP000190626"/>
    </source>
</evidence>
<proteinExistence type="predicted"/>
<dbReference type="RefSeq" id="WP_079408708.1">
    <property type="nucleotide sequence ID" value="NZ_MBTG01000001.1"/>
</dbReference>
<dbReference type="Gene3D" id="2.60.120.860">
    <property type="match status" value="1"/>
</dbReference>
<gene>
    <name evidence="3" type="ORF">BC351_00270</name>
</gene>
<evidence type="ECO:0008006" key="5">
    <source>
        <dbReference type="Google" id="ProtNLM"/>
    </source>
</evidence>
<evidence type="ECO:0000313" key="3">
    <source>
        <dbReference type="EMBL" id="OPH61712.1"/>
    </source>
</evidence>
<dbReference type="Pfam" id="PF22768">
    <property type="entry name" value="SPP1_Dit"/>
    <property type="match status" value="1"/>
</dbReference>
<feature type="domain" description="Siphovirus-type tail component C-terminal" evidence="2">
    <location>
        <begin position="165"/>
        <end position="259"/>
    </location>
</feature>
<dbReference type="Pfam" id="PF20195">
    <property type="entry name" value="DUF6558"/>
    <property type="match status" value="1"/>
</dbReference>
<dbReference type="AlphaFoldDB" id="A0A1V4HSB5"/>